<dbReference type="SMART" id="SM00409">
    <property type="entry name" value="IG"/>
    <property type="match status" value="1"/>
</dbReference>
<dbReference type="InterPro" id="IPR013783">
    <property type="entry name" value="Ig-like_fold"/>
</dbReference>
<dbReference type="PANTHER" id="PTHR15425:SF0">
    <property type="entry name" value="CD160 ANTIGEN"/>
    <property type="match status" value="1"/>
</dbReference>
<comment type="caution">
    <text evidence="2">The sequence shown here is derived from an EMBL/GenBank/DDBJ whole genome shotgun (WGS) entry which is preliminary data.</text>
</comment>
<dbReference type="GO" id="GO:0005886">
    <property type="term" value="C:plasma membrane"/>
    <property type="evidence" value="ECO:0007669"/>
    <property type="project" value="TreeGrafter"/>
</dbReference>
<proteinExistence type="predicted"/>
<dbReference type="InterPro" id="IPR042385">
    <property type="entry name" value="CD160"/>
</dbReference>
<dbReference type="EMBL" id="JBBHLL010000765">
    <property type="protein sequence ID" value="KAK7797859.1"/>
    <property type="molecule type" value="Genomic_DNA"/>
</dbReference>
<evidence type="ECO:0000259" key="1">
    <source>
        <dbReference type="PROSITE" id="PS50835"/>
    </source>
</evidence>
<keyword evidence="3" id="KW-1185">Reference proteome</keyword>
<dbReference type="Proteomes" id="UP001488838">
    <property type="component" value="Unassembled WGS sequence"/>
</dbReference>
<dbReference type="InterPro" id="IPR036179">
    <property type="entry name" value="Ig-like_dom_sf"/>
</dbReference>
<protein>
    <recommendedName>
        <fullName evidence="1">Ig-like domain-containing protein</fullName>
    </recommendedName>
</protein>
<accession>A0AAW0H5A2</accession>
<dbReference type="GO" id="GO:0004888">
    <property type="term" value="F:transmembrane signaling receptor activity"/>
    <property type="evidence" value="ECO:0007669"/>
    <property type="project" value="InterPro"/>
</dbReference>
<name>A0AAW0H5A2_MYOGA</name>
<sequence length="228" mass="24834">MHAGLLGVSADEQGCEATDQQSQHLRGIPGAADNMQILMPPGQSYCALAILLAIVDFQCGGCIHATSSASQKGGQLVFTCTVWHKRGEAEGLILFWCKDRPSDCSPETSLEQLRVKRDPGTGGSSEQQSQLVFTIEQATPSDSGTYQCCARSRKPDIYIHGHFVTVLVTGNHTEIRSRQRQDHINSTLSSDFLQVKACGMLVTILVALQGMFRRDFSAPSYEFVSLPV</sequence>
<dbReference type="InterPro" id="IPR007110">
    <property type="entry name" value="Ig-like_dom"/>
</dbReference>
<dbReference type="SUPFAM" id="SSF48726">
    <property type="entry name" value="Immunoglobulin"/>
    <property type="match status" value="1"/>
</dbReference>
<dbReference type="InterPro" id="IPR003599">
    <property type="entry name" value="Ig_sub"/>
</dbReference>
<dbReference type="PROSITE" id="PS50835">
    <property type="entry name" value="IG_LIKE"/>
    <property type="match status" value="1"/>
</dbReference>
<dbReference type="CDD" id="cd21392">
    <property type="entry name" value="IgC2_CD160"/>
    <property type="match status" value="1"/>
</dbReference>
<gene>
    <name evidence="2" type="ORF">U0070_010623</name>
</gene>
<dbReference type="PANTHER" id="PTHR15425">
    <property type="entry name" value="CD160 ANTIGEN"/>
    <property type="match status" value="1"/>
</dbReference>
<dbReference type="Gene3D" id="2.60.40.10">
    <property type="entry name" value="Immunoglobulins"/>
    <property type="match status" value="1"/>
</dbReference>
<evidence type="ECO:0000313" key="3">
    <source>
        <dbReference type="Proteomes" id="UP001488838"/>
    </source>
</evidence>
<dbReference type="InterPro" id="IPR013106">
    <property type="entry name" value="Ig_V-set"/>
</dbReference>
<feature type="domain" description="Ig-like" evidence="1">
    <location>
        <begin position="41"/>
        <end position="158"/>
    </location>
</feature>
<reference evidence="2 3" key="1">
    <citation type="journal article" date="2023" name="bioRxiv">
        <title>Conserved and derived expression patterns and positive selection on dental genes reveal complex evolutionary context of ever-growing rodent molars.</title>
        <authorList>
            <person name="Calamari Z.T."/>
            <person name="Song A."/>
            <person name="Cohen E."/>
            <person name="Akter M."/>
            <person name="Roy R.D."/>
            <person name="Hallikas O."/>
            <person name="Christensen M.M."/>
            <person name="Li P."/>
            <person name="Marangoni P."/>
            <person name="Jernvall J."/>
            <person name="Klein O.D."/>
        </authorList>
    </citation>
    <scope>NUCLEOTIDE SEQUENCE [LARGE SCALE GENOMIC DNA]</scope>
    <source>
        <strain evidence="2">V071</strain>
    </source>
</reference>
<dbReference type="GO" id="GO:0002819">
    <property type="term" value="P:regulation of adaptive immune response"/>
    <property type="evidence" value="ECO:0007669"/>
    <property type="project" value="InterPro"/>
</dbReference>
<evidence type="ECO:0000313" key="2">
    <source>
        <dbReference type="EMBL" id="KAK7797859.1"/>
    </source>
</evidence>
<organism evidence="2 3">
    <name type="scientific">Myodes glareolus</name>
    <name type="common">Bank vole</name>
    <name type="synonym">Clethrionomys glareolus</name>
    <dbReference type="NCBI Taxonomy" id="447135"/>
    <lineage>
        <taxon>Eukaryota</taxon>
        <taxon>Metazoa</taxon>
        <taxon>Chordata</taxon>
        <taxon>Craniata</taxon>
        <taxon>Vertebrata</taxon>
        <taxon>Euteleostomi</taxon>
        <taxon>Mammalia</taxon>
        <taxon>Eutheria</taxon>
        <taxon>Euarchontoglires</taxon>
        <taxon>Glires</taxon>
        <taxon>Rodentia</taxon>
        <taxon>Myomorpha</taxon>
        <taxon>Muroidea</taxon>
        <taxon>Cricetidae</taxon>
        <taxon>Arvicolinae</taxon>
        <taxon>Myodes</taxon>
    </lineage>
</organism>
<dbReference type="Pfam" id="PF07686">
    <property type="entry name" value="V-set"/>
    <property type="match status" value="1"/>
</dbReference>
<dbReference type="AlphaFoldDB" id="A0AAW0H5A2"/>